<evidence type="ECO:0000313" key="8">
    <source>
        <dbReference type="EMBL" id="CAF1009071.1"/>
    </source>
</evidence>
<feature type="compositionally biased region" description="Low complexity" evidence="6">
    <location>
        <begin position="29"/>
        <end position="40"/>
    </location>
</feature>
<dbReference type="GO" id="GO:0007034">
    <property type="term" value="P:vacuolar transport"/>
    <property type="evidence" value="ECO:0007669"/>
    <property type="project" value="TreeGrafter"/>
</dbReference>
<protein>
    <recommendedName>
        <fullName evidence="7">Vps16 C-terminal domain-containing protein</fullName>
    </recommendedName>
</protein>
<feature type="domain" description="Vps16 C-terminal" evidence="7">
    <location>
        <begin position="167"/>
        <end position="308"/>
    </location>
</feature>
<evidence type="ECO:0000256" key="5">
    <source>
        <dbReference type="ARBA" id="ARBA00023329"/>
    </source>
</evidence>
<proteinExistence type="predicted"/>
<evidence type="ECO:0000313" key="10">
    <source>
        <dbReference type="Proteomes" id="UP000663832"/>
    </source>
</evidence>
<keyword evidence="4" id="KW-0967">Endosome</keyword>
<dbReference type="GO" id="GO:0006886">
    <property type="term" value="P:intracellular protein transport"/>
    <property type="evidence" value="ECO:0007669"/>
    <property type="project" value="InterPro"/>
</dbReference>
<keyword evidence="10" id="KW-1185">Reference proteome</keyword>
<dbReference type="GO" id="GO:0005770">
    <property type="term" value="C:late endosome"/>
    <property type="evidence" value="ECO:0007669"/>
    <property type="project" value="UniProtKB-SubCell"/>
</dbReference>
<dbReference type="OrthoDB" id="9977282at2759"/>
<dbReference type="InterPro" id="IPR006925">
    <property type="entry name" value="Vps16_C"/>
</dbReference>
<keyword evidence="5" id="KW-0968">Cytoplasmic vesicle</keyword>
<dbReference type="AlphaFoldDB" id="A0A814HCS2"/>
<sequence>MEGETPRPMKKLHRNIFHKVGKKLEKFEQSLSVSSSHLQHGAGSSSDLSSNYHHTISENSEEQDDNISLQYTPQSHSDSPKAVLRHNKADRTYYPQESVSSENSRSSSQWHMNLEENADVFVKNSSSKYDAEMKTLCKNLMENQNVNLNECREYEKKISLLHIAVSFNTPKVTVPVILYLENTLSKPLFYELIKQYPSAINNYINIAKLRLENDYYIALLKQFNKHEDIAMIRLRQARETNNYDTKLTLLNHAAIDLSSHPWWHSQIREYHHLLTKQRELQNSLSTALSTINLENRTVLETYKTIFDIDFRRQKYNRLTEKITAERSKEFETGFHLSPEMVMCARLSAIMHCGLRMHYDDFTHQAMHQNFFGKKYVIAPENFADMVYNWVRASGEGQDKASEKAGRFLNMIQNPLRRIYYAEKFLNYDVAMDTIANVLRDRVQLEQLRRRIPQDHPSFHRATALLENTKWKN</sequence>
<dbReference type="InterPro" id="IPR040057">
    <property type="entry name" value="Spe-39"/>
</dbReference>
<evidence type="ECO:0000313" key="11">
    <source>
        <dbReference type="Proteomes" id="UP000663877"/>
    </source>
</evidence>
<feature type="compositionally biased region" description="Polar residues" evidence="6">
    <location>
        <begin position="42"/>
        <end position="58"/>
    </location>
</feature>
<evidence type="ECO:0000313" key="9">
    <source>
        <dbReference type="EMBL" id="CAF1568092.1"/>
    </source>
</evidence>
<gene>
    <name evidence="8" type="ORF">BJG266_LOCUS16362</name>
    <name evidence="9" type="ORF">QVE165_LOCUS48531</name>
</gene>
<evidence type="ECO:0000259" key="7">
    <source>
        <dbReference type="Pfam" id="PF04840"/>
    </source>
</evidence>
<dbReference type="EMBL" id="CAJNOM010000823">
    <property type="protein sequence ID" value="CAF1568092.1"/>
    <property type="molecule type" value="Genomic_DNA"/>
</dbReference>
<feature type="region of interest" description="Disordered" evidence="6">
    <location>
        <begin position="29"/>
        <end position="81"/>
    </location>
</feature>
<organism evidence="8 11">
    <name type="scientific">Adineta steineri</name>
    <dbReference type="NCBI Taxonomy" id="433720"/>
    <lineage>
        <taxon>Eukaryota</taxon>
        <taxon>Metazoa</taxon>
        <taxon>Spiralia</taxon>
        <taxon>Gnathifera</taxon>
        <taxon>Rotifera</taxon>
        <taxon>Eurotatoria</taxon>
        <taxon>Bdelloidea</taxon>
        <taxon>Adinetida</taxon>
        <taxon>Adinetidae</taxon>
        <taxon>Adineta</taxon>
    </lineage>
</organism>
<accession>A0A814HCS2</accession>
<name>A0A814HCS2_9BILA</name>
<evidence type="ECO:0000256" key="1">
    <source>
        <dbReference type="ARBA" id="ARBA00004412"/>
    </source>
</evidence>
<reference evidence="8" key="1">
    <citation type="submission" date="2021-02" db="EMBL/GenBank/DDBJ databases">
        <authorList>
            <person name="Nowell W R."/>
        </authorList>
    </citation>
    <scope>NUCLEOTIDE SEQUENCE</scope>
</reference>
<dbReference type="Proteomes" id="UP000663832">
    <property type="component" value="Unassembled WGS sequence"/>
</dbReference>
<evidence type="ECO:0000256" key="2">
    <source>
        <dbReference type="ARBA" id="ARBA00004541"/>
    </source>
</evidence>
<dbReference type="PANTHER" id="PTHR13364:SF6">
    <property type="entry name" value="SPERMATOGENESIS-DEFECTIVE PROTEIN 39 HOMOLOG"/>
    <property type="match status" value="1"/>
</dbReference>
<dbReference type="PANTHER" id="PTHR13364">
    <property type="entry name" value="DEFECTIVE SPERMATOGENESIS PROTEIN 39"/>
    <property type="match status" value="1"/>
</dbReference>
<dbReference type="GO" id="GO:0005769">
    <property type="term" value="C:early endosome"/>
    <property type="evidence" value="ECO:0007669"/>
    <property type="project" value="UniProtKB-SubCell"/>
</dbReference>
<dbReference type="Pfam" id="PF04840">
    <property type="entry name" value="Vps16_C"/>
    <property type="match status" value="1"/>
</dbReference>
<dbReference type="EMBL" id="CAJNOI010000075">
    <property type="protein sequence ID" value="CAF1009071.1"/>
    <property type="molecule type" value="Genomic_DNA"/>
</dbReference>
<dbReference type="Proteomes" id="UP000663877">
    <property type="component" value="Unassembled WGS sequence"/>
</dbReference>
<comment type="subcellular location">
    <subcellularLocation>
        <location evidence="2">Cytoplasmic vesicle</location>
    </subcellularLocation>
    <subcellularLocation>
        <location evidence="1">Early endosome</location>
    </subcellularLocation>
    <subcellularLocation>
        <location evidence="3">Late endosome</location>
    </subcellularLocation>
</comment>
<comment type="caution">
    <text evidence="8">The sequence shown here is derived from an EMBL/GenBank/DDBJ whole genome shotgun (WGS) entry which is preliminary data.</text>
</comment>
<evidence type="ECO:0000256" key="3">
    <source>
        <dbReference type="ARBA" id="ARBA00004603"/>
    </source>
</evidence>
<evidence type="ECO:0000256" key="6">
    <source>
        <dbReference type="SAM" id="MobiDB-lite"/>
    </source>
</evidence>
<evidence type="ECO:0000256" key="4">
    <source>
        <dbReference type="ARBA" id="ARBA00022753"/>
    </source>
</evidence>
<feature type="compositionally biased region" description="Polar residues" evidence="6">
    <location>
        <begin position="66"/>
        <end position="77"/>
    </location>
</feature>